<proteinExistence type="inferred from homology"/>
<dbReference type="NCBIfam" id="TIGR01275">
    <property type="entry name" value="ACC_deam_rel"/>
    <property type="match status" value="1"/>
</dbReference>
<dbReference type="FunFam" id="3.40.50.1100:FF:000037">
    <property type="entry name" value="Bifunctional D-cysteine desulfhydrase/1-aminocyclopropane-1-carboxylate deaminase, mitochondrial"/>
    <property type="match status" value="1"/>
</dbReference>
<comment type="caution">
    <text evidence="5">The sequence shown here is derived from an EMBL/GenBank/DDBJ whole genome shotgun (WGS) entry which is preliminary data.</text>
</comment>
<dbReference type="SUPFAM" id="SSF53686">
    <property type="entry name" value="Tryptophan synthase beta subunit-like PLP-dependent enzymes"/>
    <property type="match status" value="1"/>
</dbReference>
<dbReference type="Proteomes" id="UP001255856">
    <property type="component" value="Unassembled WGS sequence"/>
</dbReference>
<evidence type="ECO:0000313" key="6">
    <source>
        <dbReference type="Proteomes" id="UP001255856"/>
    </source>
</evidence>
<dbReference type="AlphaFoldDB" id="A0AAD9MH97"/>
<dbReference type="GO" id="GO:0019148">
    <property type="term" value="F:D-cysteine desulfhydrase activity"/>
    <property type="evidence" value="ECO:0007669"/>
    <property type="project" value="TreeGrafter"/>
</dbReference>
<dbReference type="Gene3D" id="3.40.50.1100">
    <property type="match status" value="2"/>
</dbReference>
<evidence type="ECO:0000256" key="1">
    <source>
        <dbReference type="ARBA" id="ARBA00001933"/>
    </source>
</evidence>
<sequence length="438" mass="46566">MVFTDAEVDQSLIVEVVEFQDIPDEEAAAFFFEDLAKMNGATSFELQAAQGLARAEAPLLPAGLYVAAAAGHQIVAKDHEARGRPGADQARHRIRLSHGTPTPLHPWALPGLPAGVEVHVKRDDLTGMLLSGNKARGDARVRKLEFLLADALNGGHDSVITIGGIQSNHARATAVAARYVGLDSHLILRTSRAVVDKDPGLVGNLLVDRLVGAQLHLVTKEEYTRLGQHRLVQTLARELEAKGARPYAIPVGGSNAVGTWGYLAFAEELGAQIRGRGFTDIVLATGSGSTAAGVALGNRLGGLGLRVHAYTVSDTEDYFYDAIDAILGELWAQGDADARALLRVRCAKGAGYAISSPDELATVRDVSAATGVIMDPVYTGKALHGWLQDVRREPEAWRGRKVIFLHSGGLLGMYDKAGELQGLVAGQGNVHRLQVDAA</sequence>
<evidence type="ECO:0000313" key="5">
    <source>
        <dbReference type="EMBL" id="KAK2078224.1"/>
    </source>
</evidence>
<keyword evidence="3" id="KW-0663">Pyridoxal phosphate</keyword>
<dbReference type="PANTHER" id="PTHR43780:SF2">
    <property type="entry name" value="1-AMINOCYCLOPROPANE-1-CARBOXYLATE DEAMINASE-RELATED"/>
    <property type="match status" value="1"/>
</dbReference>
<dbReference type="InterPro" id="IPR036052">
    <property type="entry name" value="TrpB-like_PALP_sf"/>
</dbReference>
<dbReference type="InterPro" id="IPR001926">
    <property type="entry name" value="TrpB-like_PALP"/>
</dbReference>
<dbReference type="Pfam" id="PF04603">
    <property type="entry name" value="Mog1"/>
    <property type="match status" value="1"/>
</dbReference>
<evidence type="ECO:0000256" key="3">
    <source>
        <dbReference type="ARBA" id="ARBA00022898"/>
    </source>
</evidence>
<dbReference type="Gene3D" id="3.40.1000.10">
    <property type="entry name" value="Mog1/PsbP, alpha/beta/alpha sandwich"/>
    <property type="match status" value="1"/>
</dbReference>
<dbReference type="PANTHER" id="PTHR43780">
    <property type="entry name" value="1-AMINOCYCLOPROPANE-1-CARBOXYLATE DEAMINASE-RELATED"/>
    <property type="match status" value="1"/>
</dbReference>
<evidence type="ECO:0000259" key="4">
    <source>
        <dbReference type="Pfam" id="PF00291"/>
    </source>
</evidence>
<evidence type="ECO:0000256" key="2">
    <source>
        <dbReference type="ARBA" id="ARBA00008639"/>
    </source>
</evidence>
<organism evidence="5 6">
    <name type="scientific">Prototheca wickerhamii</name>
    <dbReference type="NCBI Taxonomy" id="3111"/>
    <lineage>
        <taxon>Eukaryota</taxon>
        <taxon>Viridiplantae</taxon>
        <taxon>Chlorophyta</taxon>
        <taxon>core chlorophytes</taxon>
        <taxon>Trebouxiophyceae</taxon>
        <taxon>Chlorellales</taxon>
        <taxon>Chlorellaceae</taxon>
        <taxon>Prototheca</taxon>
    </lineage>
</organism>
<dbReference type="EMBL" id="JASFZW010000005">
    <property type="protein sequence ID" value="KAK2078224.1"/>
    <property type="molecule type" value="Genomic_DNA"/>
</dbReference>
<keyword evidence="6" id="KW-1185">Reference proteome</keyword>
<name>A0AAD9MH97_PROWI</name>
<dbReference type="InterPro" id="IPR016123">
    <property type="entry name" value="Mog1/PsbP_a/b/a-sand"/>
</dbReference>
<protein>
    <recommendedName>
        <fullName evidence="4">Tryptophan synthase beta chain-like PALP domain-containing protein</fullName>
    </recommendedName>
</protein>
<comment type="similarity">
    <text evidence="2">Belongs to the ACC deaminase/D-cysteine desulfhydrase family.</text>
</comment>
<comment type="cofactor">
    <cofactor evidence="1">
        <name>pyridoxal 5'-phosphate</name>
        <dbReference type="ChEBI" id="CHEBI:597326"/>
    </cofactor>
</comment>
<accession>A0AAD9MH97</accession>
<reference evidence="5" key="1">
    <citation type="submission" date="2021-01" db="EMBL/GenBank/DDBJ databases">
        <authorList>
            <person name="Eckstrom K.M.E."/>
        </authorList>
    </citation>
    <scope>NUCLEOTIDE SEQUENCE</scope>
    <source>
        <strain evidence="5">UVCC 0001</strain>
    </source>
</reference>
<feature type="domain" description="Tryptophan synthase beta chain-like PALP" evidence="4">
    <location>
        <begin position="98"/>
        <end position="408"/>
    </location>
</feature>
<gene>
    <name evidence="5" type="ORF">QBZ16_004093</name>
</gene>
<dbReference type="InterPro" id="IPR005966">
    <property type="entry name" value="D-Cys_desShydrase"/>
</dbReference>
<dbReference type="Pfam" id="PF00291">
    <property type="entry name" value="PALP"/>
    <property type="match status" value="1"/>
</dbReference>
<dbReference type="InterPro" id="IPR027278">
    <property type="entry name" value="ACCD_DCysDesulf"/>
</dbReference>
<dbReference type="InterPro" id="IPR007681">
    <property type="entry name" value="Mog1"/>
</dbReference>
<dbReference type="SUPFAM" id="SSF55724">
    <property type="entry name" value="Mog1p/PsbP-like"/>
    <property type="match status" value="1"/>
</dbReference>